<accession>D2BA76</accession>
<evidence type="ECO:0000313" key="1">
    <source>
        <dbReference type="EMBL" id="ACZ87901.1"/>
    </source>
</evidence>
<protein>
    <submittedName>
        <fullName evidence="1">Uncharacterized protein</fullName>
    </submittedName>
</protein>
<reference evidence="1 2" key="1">
    <citation type="journal article" date="2010" name="Stand. Genomic Sci.">
        <title>Complete genome sequence of Streptosporangium roseum type strain (NI 9100).</title>
        <authorList>
            <person name="Nolan M."/>
            <person name="Sikorski J."/>
            <person name="Jando M."/>
            <person name="Lucas S."/>
            <person name="Lapidus A."/>
            <person name="Glavina Del Rio T."/>
            <person name="Chen F."/>
            <person name="Tice H."/>
            <person name="Pitluck S."/>
            <person name="Cheng J.F."/>
            <person name="Chertkov O."/>
            <person name="Sims D."/>
            <person name="Meincke L."/>
            <person name="Brettin T."/>
            <person name="Han C."/>
            <person name="Detter J.C."/>
            <person name="Bruce D."/>
            <person name="Goodwin L."/>
            <person name="Land M."/>
            <person name="Hauser L."/>
            <person name="Chang Y.J."/>
            <person name="Jeffries C.D."/>
            <person name="Ivanova N."/>
            <person name="Mavromatis K."/>
            <person name="Mikhailova N."/>
            <person name="Chen A."/>
            <person name="Palaniappan K."/>
            <person name="Chain P."/>
            <person name="Rohde M."/>
            <person name="Goker M."/>
            <person name="Bristow J."/>
            <person name="Eisen J.A."/>
            <person name="Markowitz V."/>
            <person name="Hugenholtz P."/>
            <person name="Kyrpides N.C."/>
            <person name="Klenk H.P."/>
        </authorList>
    </citation>
    <scope>NUCLEOTIDE SEQUENCE [LARGE SCALE GENOMIC DNA]</scope>
    <source>
        <strain evidence="2">ATCC 12428 / DSM 43021 / JCM 3005 / NI 9100</strain>
    </source>
</reference>
<gene>
    <name evidence="1" type="ordered locus">Sros_5118</name>
</gene>
<dbReference type="KEGG" id="sro:Sros_5118"/>
<organism evidence="1 2">
    <name type="scientific">Streptosporangium roseum (strain ATCC 12428 / DSM 43021 / JCM 3005 / KCTC 9067 / NCIMB 10171 / NRRL 2505 / NI 9100)</name>
    <dbReference type="NCBI Taxonomy" id="479432"/>
    <lineage>
        <taxon>Bacteria</taxon>
        <taxon>Bacillati</taxon>
        <taxon>Actinomycetota</taxon>
        <taxon>Actinomycetes</taxon>
        <taxon>Streptosporangiales</taxon>
        <taxon>Streptosporangiaceae</taxon>
        <taxon>Streptosporangium</taxon>
    </lineage>
</organism>
<keyword evidence="2" id="KW-1185">Reference proteome</keyword>
<dbReference type="Proteomes" id="UP000002029">
    <property type="component" value="Chromosome"/>
</dbReference>
<proteinExistence type="predicted"/>
<name>D2BA76_STRRD</name>
<dbReference type="EMBL" id="CP001814">
    <property type="protein sequence ID" value="ACZ87901.1"/>
    <property type="molecule type" value="Genomic_DNA"/>
</dbReference>
<dbReference type="AlphaFoldDB" id="D2BA76"/>
<dbReference type="HOGENOM" id="CLU_3123349_0_0_11"/>
<evidence type="ECO:0000313" key="2">
    <source>
        <dbReference type="Proteomes" id="UP000002029"/>
    </source>
</evidence>
<sequence length="50" mass="5729">MLQNRHVGCLQYLLCHDCRRGLVAKISIDQDAGIVRRVSHNTGPSRRPMR</sequence>
<dbReference type="RefSeq" id="WP_012891638.1">
    <property type="nucleotide sequence ID" value="NC_013595.1"/>
</dbReference>